<evidence type="ECO:0000256" key="6">
    <source>
        <dbReference type="ARBA" id="ARBA00022679"/>
    </source>
</evidence>
<evidence type="ECO:0000256" key="13">
    <source>
        <dbReference type="ARBA" id="ARBA00023136"/>
    </source>
</evidence>
<dbReference type="Pfam" id="PF02518">
    <property type="entry name" value="HATPase_c"/>
    <property type="match status" value="1"/>
</dbReference>
<dbReference type="InterPro" id="IPR036890">
    <property type="entry name" value="HATPase_C_sf"/>
</dbReference>
<comment type="catalytic activity">
    <reaction evidence="1">
        <text>ATP + protein L-histidine = ADP + protein N-phospho-L-histidine.</text>
        <dbReference type="EC" id="2.7.13.3"/>
    </reaction>
</comment>
<evidence type="ECO:0000256" key="14">
    <source>
        <dbReference type="SAM" id="Phobius"/>
    </source>
</evidence>
<feature type="domain" description="Histidine kinase" evidence="15">
    <location>
        <begin position="470"/>
        <end position="580"/>
    </location>
</feature>
<dbReference type="Pfam" id="PF02743">
    <property type="entry name" value="dCache_1"/>
    <property type="match status" value="1"/>
</dbReference>
<dbReference type="InterPro" id="IPR033479">
    <property type="entry name" value="dCache_1"/>
</dbReference>
<dbReference type="InterPro" id="IPR010559">
    <property type="entry name" value="Sig_transdc_His_kin_internal"/>
</dbReference>
<keyword evidence="11 14" id="KW-1133">Transmembrane helix</keyword>
<comment type="subcellular location">
    <subcellularLocation>
        <location evidence="2">Cell membrane</location>
        <topology evidence="2">Multi-pass membrane protein</topology>
    </subcellularLocation>
</comment>
<accession>A0ABT2UJ83</accession>
<keyword evidence="6" id="KW-0808">Transferase</keyword>
<dbReference type="PROSITE" id="PS50885">
    <property type="entry name" value="HAMP"/>
    <property type="match status" value="1"/>
</dbReference>
<dbReference type="Gene3D" id="3.30.565.10">
    <property type="entry name" value="Histidine kinase-like ATPase, C-terminal domain"/>
    <property type="match status" value="1"/>
</dbReference>
<keyword evidence="8" id="KW-0547">Nucleotide-binding</keyword>
<evidence type="ECO:0000313" key="18">
    <source>
        <dbReference type="Proteomes" id="UP001652445"/>
    </source>
</evidence>
<dbReference type="RefSeq" id="WP_262685808.1">
    <property type="nucleotide sequence ID" value="NZ_JAOQIO010000084.1"/>
</dbReference>
<evidence type="ECO:0000256" key="12">
    <source>
        <dbReference type="ARBA" id="ARBA00023012"/>
    </source>
</evidence>
<evidence type="ECO:0000256" key="10">
    <source>
        <dbReference type="ARBA" id="ARBA00022840"/>
    </source>
</evidence>
<evidence type="ECO:0000256" key="4">
    <source>
        <dbReference type="ARBA" id="ARBA00022475"/>
    </source>
</evidence>
<evidence type="ECO:0000256" key="1">
    <source>
        <dbReference type="ARBA" id="ARBA00000085"/>
    </source>
</evidence>
<dbReference type="InterPro" id="IPR003594">
    <property type="entry name" value="HATPase_dom"/>
</dbReference>
<dbReference type="Proteomes" id="UP001652445">
    <property type="component" value="Unassembled WGS sequence"/>
</dbReference>
<protein>
    <recommendedName>
        <fullName evidence="3">histidine kinase</fullName>
        <ecNumber evidence="3">2.7.13.3</ecNumber>
    </recommendedName>
</protein>
<dbReference type="InterPro" id="IPR003660">
    <property type="entry name" value="HAMP_dom"/>
</dbReference>
<dbReference type="GO" id="GO:0016301">
    <property type="term" value="F:kinase activity"/>
    <property type="evidence" value="ECO:0007669"/>
    <property type="project" value="UniProtKB-KW"/>
</dbReference>
<dbReference type="PANTHER" id="PTHR34220:SF7">
    <property type="entry name" value="SENSOR HISTIDINE KINASE YPDA"/>
    <property type="match status" value="1"/>
</dbReference>
<feature type="transmembrane region" description="Helical" evidence="14">
    <location>
        <begin position="7"/>
        <end position="30"/>
    </location>
</feature>
<organism evidence="17 18">
    <name type="scientific">Paenibacillus baimaensis</name>
    <dbReference type="NCBI Taxonomy" id="2982185"/>
    <lineage>
        <taxon>Bacteria</taxon>
        <taxon>Bacillati</taxon>
        <taxon>Bacillota</taxon>
        <taxon>Bacilli</taxon>
        <taxon>Bacillales</taxon>
        <taxon>Paenibacillaceae</taxon>
        <taxon>Paenibacillus</taxon>
    </lineage>
</organism>
<evidence type="ECO:0000256" key="7">
    <source>
        <dbReference type="ARBA" id="ARBA00022692"/>
    </source>
</evidence>
<keyword evidence="9 17" id="KW-0418">Kinase</keyword>
<keyword evidence="10" id="KW-0067">ATP-binding</keyword>
<name>A0ABT2UJ83_9BACL</name>
<keyword evidence="13 14" id="KW-0472">Membrane</keyword>
<dbReference type="PROSITE" id="PS50109">
    <property type="entry name" value="HIS_KIN"/>
    <property type="match status" value="1"/>
</dbReference>
<feature type="transmembrane region" description="Helical" evidence="14">
    <location>
        <begin position="288"/>
        <end position="308"/>
    </location>
</feature>
<evidence type="ECO:0000256" key="2">
    <source>
        <dbReference type="ARBA" id="ARBA00004651"/>
    </source>
</evidence>
<feature type="domain" description="HAMP" evidence="16">
    <location>
        <begin position="309"/>
        <end position="363"/>
    </location>
</feature>
<sequence length="589" mass="66902">MSLRHKIMLGVILLVFIPIVLMGSITYKLFNGAIEKQTENFYANSLLETDRKIQYALNEMNVISDLSITQPVIQQFLKRKYTGELRESEGAASRQLLTELNNLLLSHPKITSLTLYNQNELVHSSRAAPAATYEMLKQQPWYGQMRALNGRPLWLGPFENSTASDQQLTHVRTIKDYYSLDDIGTLVLTVKTDAVDHVFWEAGTIKEGEMMVVNHQGLVLFSKSGQHLGKQISFPFLQSHEERHAYVDTYEGEQTFITYYPSQISGWYLVALTPLNQMYAETAGIRNLALGLLVFALLSVILFDVLFIRKLVHSIISVVKALRLAESGKFTEVRQGSEVYRDESGLLVRGFNRMSGQIQELIRRVEVEQERKKEAEMQALVAQINPHFIYNSLETINSMAVLQGNKEISRLVISLGKLLRISISETQELVPIATELEHVKHYLFIQMCRFGDKLNYEMELPDTWKRHLTLKLIVQPIVENALYHGIEPMQEQGLIRIRVMEVGTDLVVEVADNGHGIEPSRLEELFAGRQQSTDKTRHRGVGMKNVHDRLRIRFGGSYGIMVCSTRGEGTIVRIRMPRILADSQGGAGQ</sequence>
<dbReference type="Gene3D" id="6.10.340.10">
    <property type="match status" value="1"/>
</dbReference>
<evidence type="ECO:0000256" key="5">
    <source>
        <dbReference type="ARBA" id="ARBA00022553"/>
    </source>
</evidence>
<keyword evidence="12" id="KW-0902">Two-component regulatory system</keyword>
<evidence type="ECO:0000259" key="16">
    <source>
        <dbReference type="PROSITE" id="PS50885"/>
    </source>
</evidence>
<evidence type="ECO:0000256" key="8">
    <source>
        <dbReference type="ARBA" id="ARBA00022741"/>
    </source>
</evidence>
<dbReference type="Pfam" id="PF06580">
    <property type="entry name" value="His_kinase"/>
    <property type="match status" value="1"/>
</dbReference>
<dbReference type="EC" id="2.7.13.3" evidence="3"/>
<proteinExistence type="predicted"/>
<dbReference type="EMBL" id="JAOQIO010000084">
    <property type="protein sequence ID" value="MCU6794702.1"/>
    <property type="molecule type" value="Genomic_DNA"/>
</dbReference>
<evidence type="ECO:0000256" key="11">
    <source>
        <dbReference type="ARBA" id="ARBA00022989"/>
    </source>
</evidence>
<dbReference type="InterPro" id="IPR005467">
    <property type="entry name" value="His_kinase_dom"/>
</dbReference>
<dbReference type="PANTHER" id="PTHR34220">
    <property type="entry name" value="SENSOR HISTIDINE KINASE YPDA"/>
    <property type="match status" value="1"/>
</dbReference>
<reference evidence="17 18" key="1">
    <citation type="submission" date="2022-09" db="EMBL/GenBank/DDBJ databases">
        <authorList>
            <person name="Han X.L."/>
            <person name="Wang Q."/>
            <person name="Lu T."/>
        </authorList>
    </citation>
    <scope>NUCLEOTIDE SEQUENCE [LARGE SCALE GENOMIC DNA]</scope>
    <source>
        <strain evidence="17 18">WQ 127069</strain>
    </source>
</reference>
<dbReference type="SMART" id="SM00387">
    <property type="entry name" value="HATPase_c"/>
    <property type="match status" value="1"/>
</dbReference>
<gene>
    <name evidence="17" type="ORF">OB236_21560</name>
</gene>
<evidence type="ECO:0000259" key="15">
    <source>
        <dbReference type="PROSITE" id="PS50109"/>
    </source>
</evidence>
<dbReference type="SUPFAM" id="SSF55874">
    <property type="entry name" value="ATPase domain of HSP90 chaperone/DNA topoisomerase II/histidine kinase"/>
    <property type="match status" value="1"/>
</dbReference>
<evidence type="ECO:0000313" key="17">
    <source>
        <dbReference type="EMBL" id="MCU6794702.1"/>
    </source>
</evidence>
<keyword evidence="4" id="KW-1003">Cell membrane</keyword>
<keyword evidence="5" id="KW-0597">Phosphoprotein</keyword>
<evidence type="ECO:0000256" key="3">
    <source>
        <dbReference type="ARBA" id="ARBA00012438"/>
    </source>
</evidence>
<evidence type="ECO:0000256" key="9">
    <source>
        <dbReference type="ARBA" id="ARBA00022777"/>
    </source>
</evidence>
<keyword evidence="18" id="KW-1185">Reference proteome</keyword>
<dbReference type="InterPro" id="IPR050640">
    <property type="entry name" value="Bact_2-comp_sensor_kinase"/>
</dbReference>
<keyword evidence="7 14" id="KW-0812">Transmembrane</keyword>
<comment type="caution">
    <text evidence="17">The sequence shown here is derived from an EMBL/GenBank/DDBJ whole genome shotgun (WGS) entry which is preliminary data.</text>
</comment>